<accession>A0A839HEB7</accession>
<protein>
    <submittedName>
        <fullName evidence="1">Uncharacterized protein</fullName>
    </submittedName>
</protein>
<dbReference type="RefSeq" id="WP_182582943.1">
    <property type="nucleotide sequence ID" value="NZ_JABVCQ010000007.1"/>
</dbReference>
<dbReference type="AlphaFoldDB" id="A0A839HEB7"/>
<sequence length="63" mass="7075">MDKRTSHIASCVTPEMEIAVKAIAHLDGLTVSDLINKLLIQHVEEKRNEYLRLNSVFGIGQDL</sequence>
<comment type="caution">
    <text evidence="1">The sequence shown here is derived from an EMBL/GenBank/DDBJ whole genome shotgun (WGS) entry which is preliminary data.</text>
</comment>
<evidence type="ECO:0000313" key="2">
    <source>
        <dbReference type="Proteomes" id="UP000548632"/>
    </source>
</evidence>
<dbReference type="Proteomes" id="UP000548632">
    <property type="component" value="Unassembled WGS sequence"/>
</dbReference>
<proteinExistence type="predicted"/>
<organism evidence="1 2">
    <name type="scientific">Thiospirillum jenense</name>
    <dbReference type="NCBI Taxonomy" id="1653858"/>
    <lineage>
        <taxon>Bacteria</taxon>
        <taxon>Pseudomonadati</taxon>
        <taxon>Pseudomonadota</taxon>
        <taxon>Gammaproteobacteria</taxon>
        <taxon>Chromatiales</taxon>
        <taxon>Chromatiaceae</taxon>
        <taxon>Thiospirillum</taxon>
    </lineage>
</organism>
<evidence type="ECO:0000313" key="1">
    <source>
        <dbReference type="EMBL" id="MBB1125517.1"/>
    </source>
</evidence>
<reference evidence="1 2" key="1">
    <citation type="journal article" date="2020" name="Arch. Microbiol.">
        <title>The genome sequence of the giant phototrophic gammaproteobacterium Thiospirillum jenense gives insight into its physiological properties and phylogenetic relationships.</title>
        <authorList>
            <person name="Imhoff J.F."/>
            <person name="Meyer T.E."/>
            <person name="Kyndt J.A."/>
        </authorList>
    </citation>
    <scope>NUCLEOTIDE SEQUENCE [LARGE SCALE GENOMIC DNA]</scope>
    <source>
        <strain evidence="1 2">DSM 216</strain>
    </source>
</reference>
<keyword evidence="2" id="KW-1185">Reference proteome</keyword>
<dbReference type="EMBL" id="JABVCQ010000007">
    <property type="protein sequence ID" value="MBB1125517.1"/>
    <property type="molecule type" value="Genomic_DNA"/>
</dbReference>
<name>A0A839HEB7_9GAMM</name>
<gene>
    <name evidence="1" type="ORF">HUK38_04635</name>
</gene>